<proteinExistence type="predicted"/>
<evidence type="ECO:0000313" key="2">
    <source>
        <dbReference type="EMBL" id="TDS80230.1"/>
    </source>
</evidence>
<dbReference type="AlphaFoldDB" id="A0A4R7FR03"/>
<dbReference type="EMBL" id="SOAM01000001">
    <property type="protein sequence ID" value="TDS80230.1"/>
    <property type="molecule type" value="Genomic_DNA"/>
</dbReference>
<dbReference type="Proteomes" id="UP000295344">
    <property type="component" value="Unassembled WGS sequence"/>
</dbReference>
<protein>
    <recommendedName>
        <fullName evidence="4">Glycosyl transferase family 2</fullName>
    </recommendedName>
</protein>
<accession>A0A4R7FR03</accession>
<comment type="caution">
    <text evidence="2">The sequence shown here is derived from an EMBL/GenBank/DDBJ whole genome shotgun (WGS) entry which is preliminary data.</text>
</comment>
<evidence type="ECO:0008006" key="4">
    <source>
        <dbReference type="Google" id="ProtNLM"/>
    </source>
</evidence>
<dbReference type="RefSeq" id="WP_133764970.1">
    <property type="nucleotide sequence ID" value="NZ_BAAARP010000001.1"/>
</dbReference>
<gene>
    <name evidence="2" type="ORF">CLV52_0785</name>
</gene>
<organism evidence="2 3">
    <name type="scientific">Amnibacterium kyonggiense</name>
    <dbReference type="NCBI Taxonomy" id="595671"/>
    <lineage>
        <taxon>Bacteria</taxon>
        <taxon>Bacillati</taxon>
        <taxon>Actinomycetota</taxon>
        <taxon>Actinomycetes</taxon>
        <taxon>Micrococcales</taxon>
        <taxon>Microbacteriaceae</taxon>
        <taxon>Amnibacterium</taxon>
    </lineage>
</organism>
<keyword evidence="3" id="KW-1185">Reference proteome</keyword>
<evidence type="ECO:0000313" key="3">
    <source>
        <dbReference type="Proteomes" id="UP000295344"/>
    </source>
</evidence>
<feature type="region of interest" description="Disordered" evidence="1">
    <location>
        <begin position="295"/>
        <end position="328"/>
    </location>
</feature>
<evidence type="ECO:0000256" key="1">
    <source>
        <dbReference type="SAM" id="MobiDB-lite"/>
    </source>
</evidence>
<sequence>MPPAAVRRPTPPGTEDGVVLAVRATGQERLRAALRAVAAEPELLGLLRRIVVVDTAATPSSTLLREAVRLPAGLLHLVRRPAVPAPEALSLGVLAALDEVASDVLLLDDAALLDPAALVTAIARRSAATAVIGLRDPRAAAAGPVSWWGALLPLEAVRAVGAALPEAGEVALADLVLRAETAGFRWAALDAAGPVPTDRETDRLLLALLHGTGGAVAALRDGIAGDLRLLLRPAALRERRSAVRELLAGLGEERRALPRLRLALAWSALQRRARAGALERSSESAWAERLGGDRVNRGWPRAEREAADERPAAVRLPAWPTTRRTSAA</sequence>
<feature type="compositionally biased region" description="Basic and acidic residues" evidence="1">
    <location>
        <begin position="295"/>
        <end position="312"/>
    </location>
</feature>
<name>A0A4R7FR03_9MICO</name>
<reference evidence="2 3" key="1">
    <citation type="submission" date="2019-03" db="EMBL/GenBank/DDBJ databases">
        <title>Genomic Encyclopedia of Archaeal and Bacterial Type Strains, Phase II (KMG-II): from individual species to whole genera.</title>
        <authorList>
            <person name="Goeker M."/>
        </authorList>
    </citation>
    <scope>NUCLEOTIDE SEQUENCE [LARGE SCALE GENOMIC DNA]</scope>
    <source>
        <strain evidence="2 3">DSM 24782</strain>
    </source>
</reference>